<organism evidence="7 8">
    <name type="scientific">Dreissena polymorpha</name>
    <name type="common">Zebra mussel</name>
    <name type="synonym">Mytilus polymorpha</name>
    <dbReference type="NCBI Taxonomy" id="45954"/>
    <lineage>
        <taxon>Eukaryota</taxon>
        <taxon>Metazoa</taxon>
        <taxon>Spiralia</taxon>
        <taxon>Lophotrochozoa</taxon>
        <taxon>Mollusca</taxon>
        <taxon>Bivalvia</taxon>
        <taxon>Autobranchia</taxon>
        <taxon>Heteroconchia</taxon>
        <taxon>Euheterodonta</taxon>
        <taxon>Imparidentia</taxon>
        <taxon>Neoheterodontei</taxon>
        <taxon>Myida</taxon>
        <taxon>Dreissenoidea</taxon>
        <taxon>Dreissenidae</taxon>
        <taxon>Dreissena</taxon>
    </lineage>
</organism>
<accession>A0A9D4R839</accession>
<dbReference type="SUPFAM" id="SSF160350">
    <property type="entry name" value="Rnp2-like"/>
    <property type="match status" value="1"/>
</dbReference>
<evidence type="ECO:0000313" key="8">
    <source>
        <dbReference type="Proteomes" id="UP000828390"/>
    </source>
</evidence>
<dbReference type="InterPro" id="IPR016819">
    <property type="entry name" value="RNase_P/MRP_POP5"/>
</dbReference>
<comment type="function">
    <text evidence="6">Component of ribonuclease P, a protein complex that generates mature tRNA molecules by cleaving their 5'-ends.</text>
</comment>
<protein>
    <recommendedName>
        <fullName evidence="5 6">Ribonuclease P/MRP protein subunit POP5</fullName>
    </recommendedName>
</protein>
<dbReference type="Proteomes" id="UP000828390">
    <property type="component" value="Unassembled WGS sequence"/>
</dbReference>
<keyword evidence="8" id="KW-1185">Reference proteome</keyword>
<dbReference type="InterPro" id="IPR038085">
    <property type="entry name" value="Rnp2-like_sf"/>
</dbReference>
<proteinExistence type="inferred from homology"/>
<comment type="caution">
    <text evidence="7">The sequence shown here is derived from an EMBL/GenBank/DDBJ whole genome shotgun (WGS) entry which is preliminary data.</text>
</comment>
<dbReference type="OrthoDB" id="24745at2759"/>
<sequence length="161" mass="18392">MVRFKNRYIVCKLEFGCRVTLPDLTQDAVYRAIATELQVLHGDYGTACARKYPNLTVQYLNPSTNLVMVRCSRDQCKQIQSCLPFVKKIGEVDVFLHTLHLAGTIRSCMKFIVRYHKSQLPLLMSECRNPVERKKVQEMLTDSCADSGRTLGLLERSTTSQ</sequence>
<dbReference type="PANTHER" id="PTHR48414">
    <property type="entry name" value="POP5 HOMOLOG, RIBONUCLEASE P_MRP SUBUNIT"/>
    <property type="match status" value="1"/>
</dbReference>
<dbReference type="GO" id="GO:0001682">
    <property type="term" value="P:tRNA 5'-leader removal"/>
    <property type="evidence" value="ECO:0007669"/>
    <property type="project" value="InterPro"/>
</dbReference>
<dbReference type="Gene3D" id="3.30.70.3250">
    <property type="entry name" value="Ribonuclease P, Pop5 subunit"/>
    <property type="match status" value="1"/>
</dbReference>
<evidence type="ECO:0000256" key="1">
    <source>
        <dbReference type="ARBA" id="ARBA00010800"/>
    </source>
</evidence>
<name>A0A9D4R839_DREPO</name>
<comment type="subcellular location">
    <subcellularLocation>
        <location evidence="6">Nucleus</location>
        <location evidence="6">Nucleolus</location>
    </subcellularLocation>
</comment>
<dbReference type="GO" id="GO:0005730">
    <property type="term" value="C:nucleolus"/>
    <property type="evidence" value="ECO:0007669"/>
    <property type="project" value="UniProtKB-SubCell"/>
</dbReference>
<keyword evidence="2" id="KW-0698">rRNA processing</keyword>
<dbReference type="GO" id="GO:0030677">
    <property type="term" value="C:ribonuclease P complex"/>
    <property type="evidence" value="ECO:0007669"/>
    <property type="project" value="InterPro"/>
</dbReference>
<reference evidence="7" key="2">
    <citation type="submission" date="2020-11" db="EMBL/GenBank/DDBJ databases">
        <authorList>
            <person name="McCartney M.A."/>
            <person name="Auch B."/>
            <person name="Kono T."/>
            <person name="Mallez S."/>
            <person name="Becker A."/>
            <person name="Gohl D.M."/>
            <person name="Silverstein K.A.T."/>
            <person name="Koren S."/>
            <person name="Bechman K.B."/>
            <person name="Herman A."/>
            <person name="Abrahante J.E."/>
            <person name="Garbe J."/>
        </authorList>
    </citation>
    <scope>NUCLEOTIDE SEQUENCE</scope>
    <source>
        <strain evidence="7">Duluth1</strain>
        <tissue evidence="7">Whole animal</tissue>
    </source>
</reference>
<dbReference type="PANTHER" id="PTHR48414:SF1">
    <property type="entry name" value="POP5 HOMOLOG, RIBONUCLEASE P_MRP SUBUNIT"/>
    <property type="match status" value="1"/>
</dbReference>
<evidence type="ECO:0000256" key="3">
    <source>
        <dbReference type="ARBA" id="ARBA00022694"/>
    </source>
</evidence>
<dbReference type="EMBL" id="JAIWYP010000003">
    <property type="protein sequence ID" value="KAH3856755.1"/>
    <property type="molecule type" value="Genomic_DNA"/>
</dbReference>
<dbReference type="GO" id="GO:0033204">
    <property type="term" value="F:ribonuclease P RNA binding"/>
    <property type="evidence" value="ECO:0007669"/>
    <property type="project" value="InterPro"/>
</dbReference>
<dbReference type="GO" id="GO:0006364">
    <property type="term" value="P:rRNA processing"/>
    <property type="evidence" value="ECO:0007669"/>
    <property type="project" value="UniProtKB-KW"/>
</dbReference>
<evidence type="ECO:0000256" key="6">
    <source>
        <dbReference type="PIRNR" id="PIRNR023803"/>
    </source>
</evidence>
<dbReference type="Pfam" id="PF01900">
    <property type="entry name" value="RNase_P_Rpp14"/>
    <property type="match status" value="1"/>
</dbReference>
<dbReference type="InterPro" id="IPR002759">
    <property type="entry name" value="Pop5/Rpp14/Rnp2-like"/>
</dbReference>
<evidence type="ECO:0000313" key="7">
    <source>
        <dbReference type="EMBL" id="KAH3856755.1"/>
    </source>
</evidence>
<evidence type="ECO:0000256" key="2">
    <source>
        <dbReference type="ARBA" id="ARBA00022552"/>
    </source>
</evidence>
<dbReference type="PIRSF" id="PIRSF023803">
    <property type="entry name" value="Ribonuclease_P_prd"/>
    <property type="match status" value="1"/>
</dbReference>
<keyword evidence="4 6" id="KW-0539">Nucleus</keyword>
<gene>
    <name evidence="7" type="ORF">DPMN_099349</name>
</gene>
<keyword evidence="3 6" id="KW-0819">tRNA processing</keyword>
<comment type="similarity">
    <text evidence="1 6">Belongs to the eukaryotic/archaeal RNase P protein component 2 family.</text>
</comment>
<dbReference type="AlphaFoldDB" id="A0A9D4R839"/>
<reference evidence="7" key="1">
    <citation type="journal article" date="2019" name="bioRxiv">
        <title>The Genome of the Zebra Mussel, Dreissena polymorpha: A Resource for Invasive Species Research.</title>
        <authorList>
            <person name="McCartney M.A."/>
            <person name="Auch B."/>
            <person name="Kono T."/>
            <person name="Mallez S."/>
            <person name="Zhang Y."/>
            <person name="Obille A."/>
            <person name="Becker A."/>
            <person name="Abrahante J.E."/>
            <person name="Garbe J."/>
            <person name="Badalamenti J.P."/>
            <person name="Herman A."/>
            <person name="Mangelson H."/>
            <person name="Liachko I."/>
            <person name="Sullivan S."/>
            <person name="Sone E.D."/>
            <person name="Koren S."/>
            <person name="Silverstein K.A.T."/>
            <person name="Beckman K.B."/>
            <person name="Gohl D.M."/>
        </authorList>
    </citation>
    <scope>NUCLEOTIDE SEQUENCE</scope>
    <source>
        <strain evidence="7">Duluth1</strain>
        <tissue evidence="7">Whole animal</tissue>
    </source>
</reference>
<evidence type="ECO:0000256" key="4">
    <source>
        <dbReference type="ARBA" id="ARBA00023242"/>
    </source>
</evidence>
<evidence type="ECO:0000256" key="5">
    <source>
        <dbReference type="ARBA" id="ARBA00044198"/>
    </source>
</evidence>